<dbReference type="InterPro" id="IPR011708">
    <property type="entry name" value="DNA_pol3_alpha_NTPase_dom"/>
</dbReference>
<evidence type="ECO:0000256" key="8">
    <source>
        <dbReference type="ARBA" id="ARBA00022932"/>
    </source>
</evidence>
<dbReference type="FunFam" id="1.10.150.870:FF:000001">
    <property type="entry name" value="DNA polymerase III subunit alpha"/>
    <property type="match status" value="1"/>
</dbReference>
<dbReference type="InterPro" id="IPR004805">
    <property type="entry name" value="DnaE2/DnaE/PolC"/>
</dbReference>
<dbReference type="EMBL" id="CP046415">
    <property type="protein sequence ID" value="QGT78828.1"/>
    <property type="molecule type" value="Genomic_DNA"/>
</dbReference>
<dbReference type="InterPro" id="IPR040982">
    <property type="entry name" value="DNA_pol3_finger"/>
</dbReference>
<dbReference type="InterPro" id="IPR049821">
    <property type="entry name" value="PolIIIA_DnaE1_PHP"/>
</dbReference>
<evidence type="ECO:0000256" key="4">
    <source>
        <dbReference type="ARBA" id="ARBA00022490"/>
    </source>
</evidence>
<protein>
    <recommendedName>
        <fullName evidence="3">DNA polymerase III subunit alpha</fullName>
        <ecNumber evidence="2">2.7.7.7</ecNumber>
    </recommendedName>
</protein>
<proteinExistence type="predicted"/>
<dbReference type="Pfam" id="PF17657">
    <property type="entry name" value="DNA_pol3_finger"/>
    <property type="match status" value="1"/>
</dbReference>
<dbReference type="PANTHER" id="PTHR32294">
    <property type="entry name" value="DNA POLYMERASE III SUBUNIT ALPHA"/>
    <property type="match status" value="1"/>
</dbReference>
<reference evidence="11 12" key="1">
    <citation type="submission" date="2019-11" db="EMBL/GenBank/DDBJ databases">
        <authorList>
            <person name="Zhang J."/>
            <person name="Sun C."/>
        </authorList>
    </citation>
    <scope>NUCLEOTIDE SEQUENCE [LARGE SCALE GENOMIC DNA]</scope>
    <source>
        <strain evidence="12">sp2</strain>
    </source>
</reference>
<keyword evidence="7" id="KW-0235">DNA replication</keyword>
<dbReference type="CDD" id="cd04485">
    <property type="entry name" value="DnaE_OBF"/>
    <property type="match status" value="1"/>
</dbReference>
<dbReference type="EC" id="2.7.7.7" evidence="2"/>
<gene>
    <name evidence="11" type="primary">dnaE</name>
    <name evidence="11" type="ORF">GM160_07920</name>
</gene>
<dbReference type="InterPro" id="IPR041931">
    <property type="entry name" value="DNA_pol3_alpha_thumb_dom"/>
</dbReference>
<dbReference type="CDD" id="cd07433">
    <property type="entry name" value="PHP_PolIIIA_DnaE1"/>
    <property type="match status" value="1"/>
</dbReference>
<dbReference type="Pfam" id="PF02811">
    <property type="entry name" value="PHP"/>
    <property type="match status" value="1"/>
</dbReference>
<dbReference type="SMART" id="SM00481">
    <property type="entry name" value="POLIIIAc"/>
    <property type="match status" value="1"/>
</dbReference>
<dbReference type="GO" id="GO:0008408">
    <property type="term" value="F:3'-5' exonuclease activity"/>
    <property type="evidence" value="ECO:0007669"/>
    <property type="project" value="InterPro"/>
</dbReference>
<keyword evidence="6 11" id="KW-0548">Nucleotidyltransferase</keyword>
<comment type="subcellular location">
    <subcellularLocation>
        <location evidence="1">Cytoplasm</location>
    </subcellularLocation>
</comment>
<dbReference type="Pfam" id="PF07733">
    <property type="entry name" value="DNA_pol3_alpha"/>
    <property type="match status" value="1"/>
</dbReference>
<evidence type="ECO:0000256" key="2">
    <source>
        <dbReference type="ARBA" id="ARBA00012417"/>
    </source>
</evidence>
<dbReference type="Gene3D" id="1.10.10.1600">
    <property type="entry name" value="Bacterial DNA polymerase III alpha subunit, thumb domain"/>
    <property type="match status" value="1"/>
</dbReference>
<keyword evidence="8" id="KW-0239">DNA-directed DNA polymerase</keyword>
<dbReference type="NCBIfam" id="TIGR00594">
    <property type="entry name" value="polc"/>
    <property type="match status" value="1"/>
</dbReference>
<sequence length="1174" mass="130327">MSFVHLHVHSEYSLIDGTLRVKDAVKHAKERGMPAIALTDQGNLFAMVKFYKAALGAGIKPIFGADCFVYENAQTPPSRVVLLAQNDTGFLHLTELLSQAYCEGQHDDRPCLNRDWLTPEKTDGLIALIGVDSDLGRGLVHGLDHVVDEALAFWTVRFPDRLYLELTRTNRVNEGAFIESAVDLAIAKDLPVVASNDVRFLDQSDFEAHEVRVCINQGRTLEDPRRPRDYSDRQYLRTANEMRELFADLPEAIDNSLAIAERCNVTLKLGENFLPNFPTPAGQTESDYLRELSAQGLEERLKRVPAEDHQTYRERLERELDVIIQMGFPGYFLIVADFIQWAKRQDIPVGPGRGSGAGSIVAWALLITDIDPMAYDLLFERFLNPERVSMPDFDIDFCMEGRDRVIDYVAERYGRDAVSQIATHGTMAAKAVVRDVGRVLGYPYGFVDRIAKLIPFKPGMDVSLDDALGRTEKSQKEPERYSADLKEFYDRDEEVQAIVDMGRALQGLPRSVGKHAGGVLIAPSKLTDFTPMFCEANHASPASQLDKDDVEAVGLVKFDFLGLRNLTIIDWALKAINATREKAGEEPIDISAIPMDDPKSFELLKRCETTAVFQLESKGMKGLIKKLQPDNFEEIIALVALFRPGPLDSGMVDDFILRKKGEQQVEYLHPWLEEVLKPTYGVIVYQEQVMQIAQILAGYTLGGADLLRRAMGKKKPEEMAKQRQIFLDGAKEKGVDVDEAGYIFDLVEKFAGYGFNKSHSAAYALVAYQTAWLKAHYPAYFMAAVLSADMDNTDKVVGLIEECRRMELEVVPPSVQRCAYRFTAGGEREIVYGLGAIRGVGEGVIQRIVEERAENGPFADMNDFCQRVGAGTLNKRVLEAMVCAGALDELGPSRAALHAHIPEAMKAASQVATAAEAGMSDLFGGMDEPETAVASPIKPVPEWSDDERLRLEKNMLGLYLTGHPINQYLDELTRFITGRLDVLTDKAESAAAAAGGGFVKGTPAVVAGLCVAERTMRTQSGDKQLFITLDDGRGRGEMRLVGDDIEVLADRVGRDQLVIVEGDVSFDSFNGNLRIRHKRLYTLGEARARFAQCVTIALTPDCGIEATERMLDIIEPFREAEGLPVIVEVQSELGRGAFRLSDDWRVAPEATLMERLEELDTVGRAVAYYPRRVG</sequence>
<dbReference type="InterPro" id="IPR004013">
    <property type="entry name" value="PHP_dom"/>
</dbReference>
<dbReference type="Pfam" id="PF14579">
    <property type="entry name" value="HHH_6"/>
    <property type="match status" value="1"/>
</dbReference>
<name>A0A6I6D1Q5_9GAMM</name>
<dbReference type="AlphaFoldDB" id="A0A6I6D1Q5"/>
<comment type="catalytic activity">
    <reaction evidence="9">
        <text>DNA(n) + a 2'-deoxyribonucleoside 5'-triphosphate = DNA(n+1) + diphosphate</text>
        <dbReference type="Rhea" id="RHEA:22508"/>
        <dbReference type="Rhea" id="RHEA-COMP:17339"/>
        <dbReference type="Rhea" id="RHEA-COMP:17340"/>
        <dbReference type="ChEBI" id="CHEBI:33019"/>
        <dbReference type="ChEBI" id="CHEBI:61560"/>
        <dbReference type="ChEBI" id="CHEBI:173112"/>
        <dbReference type="EC" id="2.7.7.7"/>
    </reaction>
</comment>
<dbReference type="NCBIfam" id="NF004226">
    <property type="entry name" value="PRK05673.1"/>
    <property type="match status" value="1"/>
</dbReference>
<dbReference type="Gene3D" id="3.20.20.140">
    <property type="entry name" value="Metal-dependent hydrolases"/>
    <property type="match status" value="1"/>
</dbReference>
<accession>A0A6I6D1Q5</accession>
<keyword evidence="4" id="KW-0963">Cytoplasm</keyword>
<dbReference type="InterPro" id="IPR016195">
    <property type="entry name" value="Pol/histidinol_Pase-like"/>
</dbReference>
<organism evidence="11 12">
    <name type="scientific">Guyparkeria halophila</name>
    <dbReference type="NCBI Taxonomy" id="47960"/>
    <lineage>
        <taxon>Bacteria</taxon>
        <taxon>Pseudomonadati</taxon>
        <taxon>Pseudomonadota</taxon>
        <taxon>Gammaproteobacteria</taxon>
        <taxon>Chromatiales</taxon>
        <taxon>Thioalkalibacteraceae</taxon>
        <taxon>Guyparkeria</taxon>
    </lineage>
</organism>
<dbReference type="PANTHER" id="PTHR32294:SF0">
    <property type="entry name" value="DNA POLYMERASE III SUBUNIT ALPHA"/>
    <property type="match status" value="1"/>
</dbReference>
<feature type="domain" description="Polymerase/histidinol phosphatase N-terminal" evidence="10">
    <location>
        <begin position="4"/>
        <end position="71"/>
    </location>
</feature>
<evidence type="ECO:0000256" key="5">
    <source>
        <dbReference type="ARBA" id="ARBA00022679"/>
    </source>
</evidence>
<dbReference type="InterPro" id="IPR029460">
    <property type="entry name" value="DNAPol_HHH"/>
</dbReference>
<evidence type="ECO:0000256" key="3">
    <source>
        <dbReference type="ARBA" id="ARBA00019114"/>
    </source>
</evidence>
<dbReference type="SUPFAM" id="SSF89550">
    <property type="entry name" value="PHP domain-like"/>
    <property type="match status" value="1"/>
</dbReference>
<dbReference type="Gene3D" id="1.10.150.870">
    <property type="match status" value="1"/>
</dbReference>
<dbReference type="GO" id="GO:0006260">
    <property type="term" value="P:DNA replication"/>
    <property type="evidence" value="ECO:0007669"/>
    <property type="project" value="UniProtKB-KW"/>
</dbReference>
<evidence type="ECO:0000256" key="1">
    <source>
        <dbReference type="ARBA" id="ARBA00004496"/>
    </source>
</evidence>
<dbReference type="GO" id="GO:0003887">
    <property type="term" value="F:DNA-directed DNA polymerase activity"/>
    <property type="evidence" value="ECO:0007669"/>
    <property type="project" value="UniProtKB-KW"/>
</dbReference>
<evidence type="ECO:0000256" key="9">
    <source>
        <dbReference type="ARBA" id="ARBA00049244"/>
    </source>
</evidence>
<dbReference type="RefSeq" id="WP_156574389.1">
    <property type="nucleotide sequence ID" value="NZ_CP046415.1"/>
</dbReference>
<evidence type="ECO:0000256" key="7">
    <source>
        <dbReference type="ARBA" id="ARBA00022705"/>
    </source>
</evidence>
<evidence type="ECO:0000313" key="11">
    <source>
        <dbReference type="EMBL" id="QGT78828.1"/>
    </source>
</evidence>
<dbReference type="GO" id="GO:0005737">
    <property type="term" value="C:cytoplasm"/>
    <property type="evidence" value="ECO:0007669"/>
    <property type="project" value="UniProtKB-SubCell"/>
</dbReference>
<dbReference type="Proteomes" id="UP000427716">
    <property type="component" value="Chromosome"/>
</dbReference>
<evidence type="ECO:0000259" key="10">
    <source>
        <dbReference type="SMART" id="SM00481"/>
    </source>
</evidence>
<keyword evidence="12" id="KW-1185">Reference proteome</keyword>
<evidence type="ECO:0000313" key="12">
    <source>
        <dbReference type="Proteomes" id="UP000427716"/>
    </source>
</evidence>
<dbReference type="InterPro" id="IPR003141">
    <property type="entry name" value="Pol/His_phosphatase_N"/>
</dbReference>
<dbReference type="KEGG" id="ghl:GM160_07920"/>
<evidence type="ECO:0000256" key="6">
    <source>
        <dbReference type="ARBA" id="ARBA00022695"/>
    </source>
</evidence>
<dbReference type="SUPFAM" id="SSF160975">
    <property type="entry name" value="AF1531-like"/>
    <property type="match status" value="1"/>
</dbReference>
<keyword evidence="5 11" id="KW-0808">Transferase</keyword>